<evidence type="ECO:0000256" key="4">
    <source>
        <dbReference type="ARBA" id="ARBA00022475"/>
    </source>
</evidence>
<keyword evidence="5 8" id="KW-0812">Transmembrane</keyword>
<sequence>MTSSSPSAAVSAATVSTGTADPAGNAEQNEHAVAPAGRSRSRAAWLVPGLGLAPFVIYLALFFGLPVALIAFNAFRRKDPASGMTSFSLQNIDDSLHGVYRAALVHSIQLAAVTAFASTILGLLLAYAISSGRSGLLKQLTATSAAVLANFGGLPLAFLFVAVVGGAGVLTKILQSTFGLSLQDDLHFNLFSLTGVEVVYLYFLIPLMVLVITPALEGLRPQWREAAENLGATGWQYWRLVAGPVLLPNLLGSALLLFCSSLSAFATASALTNGTLAITPLQIDTAVSGNVLTGQENLAAALALDMIVIVVPLTLIYQYLQRRGARWLR</sequence>
<evidence type="ECO:0000256" key="2">
    <source>
        <dbReference type="ARBA" id="ARBA00007069"/>
    </source>
</evidence>
<evidence type="ECO:0000256" key="3">
    <source>
        <dbReference type="ARBA" id="ARBA00022448"/>
    </source>
</evidence>
<proteinExistence type="inferred from homology"/>
<evidence type="ECO:0000256" key="5">
    <source>
        <dbReference type="ARBA" id="ARBA00022692"/>
    </source>
</evidence>
<evidence type="ECO:0000256" key="6">
    <source>
        <dbReference type="ARBA" id="ARBA00022989"/>
    </source>
</evidence>
<feature type="transmembrane region" description="Helical" evidence="8">
    <location>
        <begin position="110"/>
        <end position="129"/>
    </location>
</feature>
<keyword evidence="3 8" id="KW-0813">Transport</keyword>
<dbReference type="PANTHER" id="PTHR42929:SF1">
    <property type="entry name" value="INNER MEMBRANE ABC TRANSPORTER PERMEASE PROTEIN YDCU-RELATED"/>
    <property type="match status" value="1"/>
</dbReference>
<evidence type="ECO:0000313" key="11">
    <source>
        <dbReference type="EMBL" id="UQX88589.1"/>
    </source>
</evidence>
<dbReference type="CDD" id="cd06261">
    <property type="entry name" value="TM_PBP2"/>
    <property type="match status" value="1"/>
</dbReference>
<feature type="region of interest" description="Disordered" evidence="9">
    <location>
        <begin position="1"/>
        <end position="35"/>
    </location>
</feature>
<name>A0ABY4QYU2_9ACTN</name>
<protein>
    <submittedName>
        <fullName evidence="11">ABC transporter permease subunit</fullName>
    </submittedName>
</protein>
<feature type="transmembrane region" description="Helical" evidence="8">
    <location>
        <begin position="190"/>
        <end position="216"/>
    </location>
</feature>
<dbReference type="PANTHER" id="PTHR42929">
    <property type="entry name" value="INNER MEMBRANE ABC TRANSPORTER PERMEASE PROTEIN YDCU-RELATED-RELATED"/>
    <property type="match status" value="1"/>
</dbReference>
<feature type="transmembrane region" description="Helical" evidence="8">
    <location>
        <begin position="149"/>
        <end position="170"/>
    </location>
</feature>
<feature type="transmembrane region" description="Helical" evidence="8">
    <location>
        <begin position="55"/>
        <end position="75"/>
    </location>
</feature>
<keyword evidence="7 8" id="KW-0472">Membrane</keyword>
<comment type="subcellular location">
    <subcellularLocation>
        <location evidence="1 8">Cell membrane</location>
        <topology evidence="1 8">Multi-pass membrane protein</topology>
    </subcellularLocation>
</comment>
<dbReference type="Gene3D" id="1.10.3720.10">
    <property type="entry name" value="MetI-like"/>
    <property type="match status" value="1"/>
</dbReference>
<feature type="compositionally biased region" description="Low complexity" evidence="9">
    <location>
        <begin position="1"/>
        <end position="20"/>
    </location>
</feature>
<evidence type="ECO:0000256" key="9">
    <source>
        <dbReference type="SAM" id="MobiDB-lite"/>
    </source>
</evidence>
<dbReference type="Proteomes" id="UP001056336">
    <property type="component" value="Chromosome"/>
</dbReference>
<evidence type="ECO:0000313" key="12">
    <source>
        <dbReference type="Proteomes" id="UP001056336"/>
    </source>
</evidence>
<evidence type="ECO:0000256" key="1">
    <source>
        <dbReference type="ARBA" id="ARBA00004651"/>
    </source>
</evidence>
<feature type="transmembrane region" description="Helical" evidence="8">
    <location>
        <begin position="236"/>
        <end position="258"/>
    </location>
</feature>
<gene>
    <name evidence="11" type="ORF">M6D93_00980</name>
</gene>
<dbReference type="RefSeq" id="WP_249772237.1">
    <property type="nucleotide sequence ID" value="NZ_CP097332.1"/>
</dbReference>
<reference evidence="11" key="2">
    <citation type="submission" date="2022-05" db="EMBL/GenBank/DDBJ databases">
        <authorList>
            <person name="Kim J.-S."/>
            <person name="Lee K."/>
            <person name="Suh M."/>
            <person name="Eom M."/>
            <person name="Kim J.-S."/>
            <person name="Kim D.-S."/>
            <person name="Ko S.-H."/>
            <person name="Shin Y."/>
            <person name="Lee J.-S."/>
        </authorList>
    </citation>
    <scope>NUCLEOTIDE SEQUENCE</scope>
    <source>
        <strain evidence="11">N237</strain>
    </source>
</reference>
<dbReference type="PROSITE" id="PS50928">
    <property type="entry name" value="ABC_TM1"/>
    <property type="match status" value="1"/>
</dbReference>
<dbReference type="InterPro" id="IPR000515">
    <property type="entry name" value="MetI-like"/>
</dbReference>
<comment type="similarity">
    <text evidence="2">Belongs to the binding-protein-dependent transport system permease family. CysTW subfamily.</text>
</comment>
<dbReference type="SUPFAM" id="SSF161098">
    <property type="entry name" value="MetI-like"/>
    <property type="match status" value="1"/>
</dbReference>
<keyword evidence="12" id="KW-1185">Reference proteome</keyword>
<reference evidence="11" key="1">
    <citation type="journal article" date="2018" name="Int. J. Syst. Evol. Microbiol.">
        <title>Jatrophihabitans telluris sp. nov., isolated from sediment soil of lava forest wetlands and the emended description of the genus Jatrophihabitans.</title>
        <authorList>
            <person name="Lee K.C."/>
            <person name="Suh M.K."/>
            <person name="Eom M.K."/>
            <person name="Kim K.K."/>
            <person name="Kim J.S."/>
            <person name="Kim D.S."/>
            <person name="Ko S.H."/>
            <person name="Shin Y.K."/>
            <person name="Lee J.S."/>
        </authorList>
    </citation>
    <scope>NUCLEOTIDE SEQUENCE</scope>
    <source>
        <strain evidence="11">N237</strain>
    </source>
</reference>
<dbReference type="InterPro" id="IPR035906">
    <property type="entry name" value="MetI-like_sf"/>
</dbReference>
<dbReference type="EMBL" id="CP097332">
    <property type="protein sequence ID" value="UQX88589.1"/>
    <property type="molecule type" value="Genomic_DNA"/>
</dbReference>
<feature type="transmembrane region" description="Helical" evidence="8">
    <location>
        <begin position="298"/>
        <end position="320"/>
    </location>
</feature>
<evidence type="ECO:0000256" key="8">
    <source>
        <dbReference type="RuleBase" id="RU363032"/>
    </source>
</evidence>
<evidence type="ECO:0000259" key="10">
    <source>
        <dbReference type="PROSITE" id="PS50928"/>
    </source>
</evidence>
<feature type="transmembrane region" description="Helical" evidence="8">
    <location>
        <begin position="265"/>
        <end position="283"/>
    </location>
</feature>
<keyword evidence="6 8" id="KW-1133">Transmembrane helix</keyword>
<keyword evidence="4" id="KW-1003">Cell membrane</keyword>
<dbReference type="Pfam" id="PF00528">
    <property type="entry name" value="BPD_transp_1"/>
    <property type="match status" value="1"/>
</dbReference>
<organism evidence="11 12">
    <name type="scientific">Jatrophihabitans telluris</name>
    <dbReference type="NCBI Taxonomy" id="2038343"/>
    <lineage>
        <taxon>Bacteria</taxon>
        <taxon>Bacillati</taxon>
        <taxon>Actinomycetota</taxon>
        <taxon>Actinomycetes</taxon>
        <taxon>Jatrophihabitantales</taxon>
        <taxon>Jatrophihabitantaceae</taxon>
        <taxon>Jatrophihabitans</taxon>
    </lineage>
</organism>
<evidence type="ECO:0000256" key="7">
    <source>
        <dbReference type="ARBA" id="ARBA00023136"/>
    </source>
</evidence>
<accession>A0ABY4QYU2</accession>
<feature type="domain" description="ABC transmembrane type-1" evidence="10">
    <location>
        <begin position="104"/>
        <end position="317"/>
    </location>
</feature>